<proteinExistence type="predicted"/>
<sequence>MPGIPPIEPYPMPQEGELPENTVSWPVNPRRAVLLLHDMQEYFLKPFPRSEAPGDALVGNTALLRERCVELGIPIAYTAQPGGMTPEQRGLLADFWGPGMKPTPEHRKVVEPLEPGPGDWTFTKWRYSAFFKSDLLERMRSDQRDQLIICGVYAHVGVLMTAVEAFTHDIQPFLVADAVADFSAEYHRLALDYAAQRAARVVSAKTVLSELDAGGTAL</sequence>
<reference evidence="3 4" key="1">
    <citation type="submission" date="2020-08" db="EMBL/GenBank/DDBJ databases">
        <title>Genomic Encyclopedia of Type Strains, Phase III (KMG-III): the genomes of soil and plant-associated and newly described type strains.</title>
        <authorList>
            <person name="Whitman W."/>
        </authorList>
    </citation>
    <scope>NUCLEOTIDE SEQUENCE [LARGE SCALE GENOMIC DNA]</scope>
    <source>
        <strain evidence="3 4">CECT 3226</strain>
    </source>
</reference>
<evidence type="ECO:0000313" key="4">
    <source>
        <dbReference type="Proteomes" id="UP000568022"/>
    </source>
</evidence>
<keyword evidence="1 3" id="KW-0378">Hydrolase</keyword>
<evidence type="ECO:0000259" key="2">
    <source>
        <dbReference type="Pfam" id="PF00857"/>
    </source>
</evidence>
<dbReference type="Pfam" id="PF00857">
    <property type="entry name" value="Isochorismatase"/>
    <property type="match status" value="1"/>
</dbReference>
<evidence type="ECO:0000313" key="3">
    <source>
        <dbReference type="EMBL" id="MBB5128817.1"/>
    </source>
</evidence>
<dbReference type="InterPro" id="IPR016291">
    <property type="entry name" value="Isochorismatase"/>
</dbReference>
<evidence type="ECO:0000256" key="1">
    <source>
        <dbReference type="ARBA" id="ARBA00022801"/>
    </source>
</evidence>
<dbReference type="PIRSF" id="PIRSF001111">
    <property type="entry name" value="Isochorismatase"/>
    <property type="match status" value="1"/>
</dbReference>
<dbReference type="EMBL" id="JACHJE010000015">
    <property type="protein sequence ID" value="MBB5128817.1"/>
    <property type="molecule type" value="Genomic_DNA"/>
</dbReference>
<name>A0A7W8BTW0_9ACTN</name>
<dbReference type="InterPro" id="IPR050272">
    <property type="entry name" value="Isochorismatase-like_hydrls"/>
</dbReference>
<protein>
    <submittedName>
        <fullName evidence="3">Isochorismate hydrolase</fullName>
    </submittedName>
</protein>
<dbReference type="PANTHER" id="PTHR43540:SF3">
    <property type="entry name" value="ENTEROBACTIN SYNTHASE COMPONENT B"/>
    <property type="match status" value="1"/>
</dbReference>
<accession>A0A7W8BTW0</accession>
<dbReference type="SUPFAM" id="SSF52499">
    <property type="entry name" value="Isochorismatase-like hydrolases"/>
    <property type="match status" value="1"/>
</dbReference>
<keyword evidence="4" id="KW-1185">Reference proteome</keyword>
<comment type="caution">
    <text evidence="3">The sequence shown here is derived from an EMBL/GenBank/DDBJ whole genome shotgun (WGS) entry which is preliminary data.</text>
</comment>
<gene>
    <name evidence="3" type="ORF">FHS32_005594</name>
</gene>
<dbReference type="InterPro" id="IPR036380">
    <property type="entry name" value="Isochorismatase-like_sf"/>
</dbReference>
<dbReference type="GO" id="GO:0008908">
    <property type="term" value="F:isochorismatase activity"/>
    <property type="evidence" value="ECO:0007669"/>
    <property type="project" value="InterPro"/>
</dbReference>
<dbReference type="PANTHER" id="PTHR43540">
    <property type="entry name" value="PEROXYUREIDOACRYLATE/UREIDOACRYLATE AMIDOHYDROLASE-RELATED"/>
    <property type="match status" value="1"/>
</dbReference>
<dbReference type="Gene3D" id="3.40.50.850">
    <property type="entry name" value="Isochorismatase-like"/>
    <property type="match status" value="1"/>
</dbReference>
<dbReference type="PRINTS" id="PR01398">
    <property type="entry name" value="ISCHRISMTASE"/>
</dbReference>
<feature type="domain" description="Isochorismatase-like" evidence="2">
    <location>
        <begin position="33"/>
        <end position="205"/>
    </location>
</feature>
<dbReference type="InterPro" id="IPR000868">
    <property type="entry name" value="Isochorismatase-like_dom"/>
</dbReference>
<dbReference type="Proteomes" id="UP000568022">
    <property type="component" value="Unassembled WGS sequence"/>
</dbReference>
<dbReference type="AlphaFoldDB" id="A0A7W8BTW0"/>
<organism evidence="3 4">
    <name type="scientific">Streptomyces griseoloalbus</name>
    <dbReference type="NCBI Taxonomy" id="67303"/>
    <lineage>
        <taxon>Bacteria</taxon>
        <taxon>Bacillati</taxon>
        <taxon>Actinomycetota</taxon>
        <taxon>Actinomycetes</taxon>
        <taxon>Kitasatosporales</taxon>
        <taxon>Streptomycetaceae</taxon>
        <taxon>Streptomyces</taxon>
    </lineage>
</organism>